<evidence type="ECO:0000256" key="1">
    <source>
        <dbReference type="SAM" id="MobiDB-lite"/>
    </source>
</evidence>
<evidence type="ECO:0000313" key="2">
    <source>
        <dbReference type="EMBL" id="BAV86856.1"/>
    </source>
</evidence>
<name>A0A2Z5QX09_9MICC</name>
<dbReference type="KEGG" id="raj:RA11412_0557"/>
<organism evidence="2 3">
    <name type="scientific">Rothia aeria</name>
    <dbReference type="NCBI Taxonomy" id="172042"/>
    <lineage>
        <taxon>Bacteria</taxon>
        <taxon>Bacillati</taxon>
        <taxon>Actinomycetota</taxon>
        <taxon>Actinomycetes</taxon>
        <taxon>Micrococcales</taxon>
        <taxon>Micrococcaceae</taxon>
        <taxon>Rothia</taxon>
    </lineage>
</organism>
<proteinExistence type="predicted"/>
<protein>
    <submittedName>
        <fullName evidence="2">Uncharacterized protein</fullName>
    </submittedName>
</protein>
<sequence length="61" mass="6928">MADSDGAVKVAHPKMHGDHPDRKKNEQGNTNFRSENSGHLLVKYEVSHTQPLIYLLEIFPE</sequence>
<accession>A0A2Z5QX09</accession>
<dbReference type="EMBL" id="AP017895">
    <property type="protein sequence ID" value="BAV86856.1"/>
    <property type="molecule type" value="Genomic_DNA"/>
</dbReference>
<reference evidence="2 3" key="1">
    <citation type="submission" date="2016-10" db="EMBL/GenBank/DDBJ databases">
        <title>Genome sequence of Rothia aeria strain JCM11412.</title>
        <authorList>
            <person name="Nambu T."/>
        </authorList>
    </citation>
    <scope>NUCLEOTIDE SEQUENCE [LARGE SCALE GENOMIC DNA]</scope>
    <source>
        <strain evidence="2 3">JCM 11412</strain>
    </source>
</reference>
<dbReference type="AlphaFoldDB" id="A0A2Z5QX09"/>
<gene>
    <name evidence="2" type="ORF">RA11412_0557</name>
</gene>
<feature type="region of interest" description="Disordered" evidence="1">
    <location>
        <begin position="1"/>
        <end position="34"/>
    </location>
</feature>
<dbReference type="Proteomes" id="UP000250241">
    <property type="component" value="Chromosome"/>
</dbReference>
<evidence type="ECO:0000313" key="3">
    <source>
        <dbReference type="Proteomes" id="UP000250241"/>
    </source>
</evidence>
<keyword evidence="3" id="KW-1185">Reference proteome</keyword>
<feature type="compositionally biased region" description="Basic and acidic residues" evidence="1">
    <location>
        <begin position="15"/>
        <end position="26"/>
    </location>
</feature>